<dbReference type="Pfam" id="PF02470">
    <property type="entry name" value="MlaD"/>
    <property type="match status" value="3"/>
</dbReference>
<feature type="domain" description="Mce/MlaD" evidence="9">
    <location>
        <begin position="106"/>
        <end position="194"/>
    </location>
</feature>
<dbReference type="PATRIC" id="fig|1247726.3.peg.1743"/>
<dbReference type="KEGG" id="amim:MIM_c15900"/>
<feature type="region of interest" description="Disordered" evidence="7">
    <location>
        <begin position="321"/>
        <end position="341"/>
    </location>
</feature>
<comment type="subcellular location">
    <subcellularLocation>
        <location evidence="1">Cell inner membrane</location>
    </subcellularLocation>
</comment>
<dbReference type="HOGENOM" id="CLU_018765_3_0_4"/>
<dbReference type="Proteomes" id="UP000019095">
    <property type="component" value="Chromosome"/>
</dbReference>
<dbReference type="STRING" id="1247726.MIM_c15900"/>
<evidence type="ECO:0000256" key="8">
    <source>
        <dbReference type="SAM" id="Phobius"/>
    </source>
</evidence>
<dbReference type="RefSeq" id="WP_025372306.1">
    <property type="nucleotide sequence ID" value="NZ_CP003915.1"/>
</dbReference>
<evidence type="ECO:0000256" key="3">
    <source>
        <dbReference type="ARBA" id="ARBA00022519"/>
    </source>
</evidence>
<feature type="region of interest" description="Disordered" evidence="7">
    <location>
        <begin position="1"/>
        <end position="65"/>
    </location>
</feature>
<dbReference type="PANTHER" id="PTHR30462">
    <property type="entry name" value="INTERMEMBRANE TRANSPORT PROTEIN PQIB-RELATED"/>
    <property type="match status" value="1"/>
</dbReference>
<evidence type="ECO:0000256" key="5">
    <source>
        <dbReference type="ARBA" id="ARBA00022989"/>
    </source>
</evidence>
<reference evidence="10 11" key="1">
    <citation type="journal article" date="2014" name="Microbiology">
        <title>Unravelling the complete genome sequence of Advenella mimigardefordensis strain DPN7T and novel insights in the catabolism of the xenobiotic polythioester precursor 3,3'-dithiodipropionate.</title>
        <authorList>
            <person name="Wubbeler J.H."/>
            <person name="Hiessl S."/>
            <person name="Schuldes J."/>
            <person name="Thurmer A."/>
            <person name="Daniel R."/>
            <person name="Steinbuchel A."/>
        </authorList>
    </citation>
    <scope>NUCLEOTIDE SEQUENCE [LARGE SCALE GENOMIC DNA]</scope>
    <source>
        <strain evidence="11">DSM 17166 / LMG 22922 / DPN7</strain>
    </source>
</reference>
<accession>W0P9Z5</accession>
<keyword evidence="3" id="KW-0997">Cell inner membrane</keyword>
<sequence>MSEKDLPSSDAPENQSGSGATPADRQAPAGGRAADDAAKGQSAAAQNNAQAGNQGRSPNQPNPIIAKTPVITQKKNKNVSWIWLVPLIAAIIGLSLLVRGYMQQGPIATVTFKTAEGLEIDKTQVRYKDVVVGTVTDISLTDDHNSVLVKIAFKQNAEFLLREGARFWVVRPRLAASGVSGLGTLVSGAYIGVDIDDSSKAEIKSSSEFVGLEKPPELVSGRPGKRFTITAPSLNSLDLGSPVLYRRLEVGQVINYTLSKDGNGVEVQIFVDAPYDRFVTKDSRFWNASGVDLSLNAGGLNLKTQSLVSVLAGGISFGQLPRQDGDAKPEPEPAPDGTRFALSPTEDKALAKPDGLAFPIRMKFDKSVRGLQTGSAIDFKGILLGEVRNISMEFDMATKKTTVIVDGVIYENRLGAAIPEAQQMDKHGEVQHDVALKEFVSSGIQAQLRFANIFTGQLYVALDYFPEIAKKPAVPDVSKLPVEVTTVPGSFDELQQQLNVIVEKLKNLPIDSIGHSLDETLQSISKLARTLDTTMVPALTTTVQKAGRSLDGVNKTMGSVRGVVSDESPVMLQLNGMIKELSRAAKSIRSLGDYLQAEPSSLIRGRSQDNIPFKESQ</sequence>
<evidence type="ECO:0000256" key="7">
    <source>
        <dbReference type="SAM" id="MobiDB-lite"/>
    </source>
</evidence>
<dbReference type="GO" id="GO:0005886">
    <property type="term" value="C:plasma membrane"/>
    <property type="evidence" value="ECO:0007669"/>
    <property type="project" value="UniProtKB-SubCell"/>
</dbReference>
<feature type="compositionally biased region" description="Low complexity" evidence="7">
    <location>
        <begin position="39"/>
        <end position="55"/>
    </location>
</feature>
<organism evidence="10 11">
    <name type="scientific">Advenella mimigardefordensis (strain DSM 17166 / LMG 22922 / DPN7)</name>
    <dbReference type="NCBI Taxonomy" id="1247726"/>
    <lineage>
        <taxon>Bacteria</taxon>
        <taxon>Pseudomonadati</taxon>
        <taxon>Pseudomonadota</taxon>
        <taxon>Betaproteobacteria</taxon>
        <taxon>Burkholderiales</taxon>
        <taxon>Alcaligenaceae</taxon>
    </lineage>
</organism>
<dbReference type="OrthoDB" id="9806984at2"/>
<evidence type="ECO:0000256" key="6">
    <source>
        <dbReference type="ARBA" id="ARBA00023136"/>
    </source>
</evidence>
<evidence type="ECO:0000256" key="1">
    <source>
        <dbReference type="ARBA" id="ARBA00004533"/>
    </source>
</evidence>
<dbReference type="eggNOG" id="COG1463">
    <property type="taxonomic scope" value="Bacteria"/>
</dbReference>
<keyword evidence="4 8" id="KW-0812">Transmembrane</keyword>
<protein>
    <submittedName>
        <fullName evidence="10">Paraquat-inducible protein B</fullName>
    </submittedName>
</protein>
<dbReference type="AlphaFoldDB" id="W0P9Z5"/>
<name>W0P9Z5_ADVMD</name>
<dbReference type="EMBL" id="CP003915">
    <property type="protein sequence ID" value="AHG63674.1"/>
    <property type="molecule type" value="Genomic_DNA"/>
</dbReference>
<keyword evidence="6 8" id="KW-0472">Membrane</keyword>
<dbReference type="eggNOG" id="COG3008">
    <property type="taxonomic scope" value="Bacteria"/>
</dbReference>
<evidence type="ECO:0000256" key="4">
    <source>
        <dbReference type="ARBA" id="ARBA00022692"/>
    </source>
</evidence>
<keyword evidence="2" id="KW-1003">Cell membrane</keyword>
<dbReference type="PANTHER" id="PTHR30462:SF0">
    <property type="entry name" value="INTERMEMBRANE TRANSPORT PROTEIN YEBT"/>
    <property type="match status" value="1"/>
</dbReference>
<keyword evidence="5 8" id="KW-1133">Transmembrane helix</keyword>
<dbReference type="InterPro" id="IPR051800">
    <property type="entry name" value="PqiA-PqiB_transport"/>
</dbReference>
<evidence type="ECO:0000313" key="11">
    <source>
        <dbReference type="Proteomes" id="UP000019095"/>
    </source>
</evidence>
<feature type="domain" description="Mce/MlaD" evidence="9">
    <location>
        <begin position="360"/>
        <end position="463"/>
    </location>
</feature>
<feature type="compositionally biased region" description="Low complexity" evidence="7">
    <location>
        <begin position="22"/>
        <end position="32"/>
    </location>
</feature>
<gene>
    <name evidence="10" type="primary">pqiB</name>
    <name evidence="10" type="ORF">MIM_c15900</name>
</gene>
<evidence type="ECO:0000259" key="9">
    <source>
        <dbReference type="Pfam" id="PF02470"/>
    </source>
</evidence>
<feature type="transmembrane region" description="Helical" evidence="8">
    <location>
        <begin position="81"/>
        <end position="102"/>
    </location>
</feature>
<proteinExistence type="predicted"/>
<dbReference type="InterPro" id="IPR003399">
    <property type="entry name" value="Mce/MlaD"/>
</dbReference>
<evidence type="ECO:0000256" key="2">
    <source>
        <dbReference type="ARBA" id="ARBA00022475"/>
    </source>
</evidence>
<evidence type="ECO:0000313" key="10">
    <source>
        <dbReference type="EMBL" id="AHG63674.1"/>
    </source>
</evidence>
<keyword evidence="11" id="KW-1185">Reference proteome</keyword>
<feature type="domain" description="Mce/MlaD" evidence="9">
    <location>
        <begin position="224"/>
        <end position="284"/>
    </location>
</feature>